<protein>
    <submittedName>
        <fullName evidence="1">Uncharacterized protein</fullName>
    </submittedName>
</protein>
<name>A0A7Y0UVE2_9ACTO</name>
<dbReference type="RefSeq" id="WP_169763298.1">
    <property type="nucleotide sequence ID" value="NZ_JABCUS010000039.1"/>
</dbReference>
<evidence type="ECO:0000313" key="2">
    <source>
        <dbReference type="Proteomes" id="UP000575397"/>
    </source>
</evidence>
<accession>A0A7Y0UVE2</accession>
<dbReference type="Proteomes" id="UP000575397">
    <property type="component" value="Unassembled WGS sequence"/>
</dbReference>
<dbReference type="AlphaFoldDB" id="A0A7Y0UVE2"/>
<evidence type="ECO:0000313" key="1">
    <source>
        <dbReference type="EMBL" id="NMX04442.1"/>
    </source>
</evidence>
<reference evidence="1 2" key="1">
    <citation type="submission" date="2020-04" db="EMBL/GenBank/DDBJ databases">
        <title>Antimicrobial susceptibility and clonality of vaginal-derived multi-drug resistant Mobiluncus isolates in China.</title>
        <authorList>
            <person name="Zhang X."/>
        </authorList>
    </citation>
    <scope>NUCLEOTIDE SEQUENCE [LARGE SCALE GENOMIC DNA]</scope>
    <source>
        <strain evidence="1 2">12</strain>
    </source>
</reference>
<proteinExistence type="predicted"/>
<organism evidence="1 2">
    <name type="scientific">Mobiluncus mulieris</name>
    <dbReference type="NCBI Taxonomy" id="2052"/>
    <lineage>
        <taxon>Bacteria</taxon>
        <taxon>Bacillati</taxon>
        <taxon>Actinomycetota</taxon>
        <taxon>Actinomycetes</taxon>
        <taxon>Actinomycetales</taxon>
        <taxon>Actinomycetaceae</taxon>
        <taxon>Mobiluncus</taxon>
    </lineage>
</organism>
<gene>
    <name evidence="1" type="ORF">HHJ77_11160</name>
</gene>
<comment type="caution">
    <text evidence="1">The sequence shown here is derived from an EMBL/GenBank/DDBJ whole genome shotgun (WGS) entry which is preliminary data.</text>
</comment>
<sequence>MKLGLQMGARMQELAKQFLKDQKTRNPVVLSPRNAHKKHPVMALTSFASSIKADTDELLVDPQLYFQGMPKGALADFPHYKAVRGNLKANLEAVLTELGKLNDECQTKRFIVPANYQEQLSPEYLASLGVFAQAARPYAAGRPVLLTLALSADCLKARESVDMLHATLADSDCDGVYLVAAHPDRKYLPDNPNWLSNLMSLVAGIKQMGKLVYVGYENHVALVLALSGCDAVFSGNFLNTRHFQKSTFIENTDSYGRCVTWYYAPRTLSEYRLNSLDLAKNQDVLYLLEPSDTYAKVLFNPQVMPSDTAYSEKDSFLHYLSSLNQQAKNVSQNTYKDTRTTLENLYMTAASSIEGLYDKGIFDQSRTGASAVRAALQAITVFHHTWGFILSQGVAYNQDGTS</sequence>
<dbReference type="EMBL" id="JABCUS010000039">
    <property type="protein sequence ID" value="NMX04442.1"/>
    <property type="molecule type" value="Genomic_DNA"/>
</dbReference>